<organism evidence="6 7">
    <name type="scientific">Ottowia pentelensis</name>
    <dbReference type="NCBI Taxonomy" id="511108"/>
    <lineage>
        <taxon>Bacteria</taxon>
        <taxon>Pseudomonadati</taxon>
        <taxon>Pseudomonadota</taxon>
        <taxon>Betaproteobacteria</taxon>
        <taxon>Burkholderiales</taxon>
        <taxon>Comamonadaceae</taxon>
        <taxon>Ottowia</taxon>
    </lineage>
</organism>
<dbReference type="PROSITE" id="PS50931">
    <property type="entry name" value="HTH_LYSR"/>
    <property type="match status" value="1"/>
</dbReference>
<dbReference type="InterPro" id="IPR036388">
    <property type="entry name" value="WH-like_DNA-bd_sf"/>
</dbReference>
<dbReference type="InterPro" id="IPR000847">
    <property type="entry name" value="LysR_HTH_N"/>
</dbReference>
<evidence type="ECO:0000256" key="3">
    <source>
        <dbReference type="ARBA" id="ARBA00023125"/>
    </source>
</evidence>
<dbReference type="PRINTS" id="PR00039">
    <property type="entry name" value="HTHLYSR"/>
</dbReference>
<dbReference type="InterPro" id="IPR050950">
    <property type="entry name" value="HTH-type_LysR_regulators"/>
</dbReference>
<evidence type="ECO:0000313" key="7">
    <source>
        <dbReference type="Proteomes" id="UP001589834"/>
    </source>
</evidence>
<accession>A0ABV6PXG9</accession>
<dbReference type="PANTHER" id="PTHR30419:SF8">
    <property type="entry name" value="NITROGEN ASSIMILATION TRANSCRIPTIONAL ACTIVATOR-RELATED"/>
    <property type="match status" value="1"/>
</dbReference>
<evidence type="ECO:0000256" key="1">
    <source>
        <dbReference type="ARBA" id="ARBA00009437"/>
    </source>
</evidence>
<dbReference type="SUPFAM" id="SSF46785">
    <property type="entry name" value="Winged helix' DNA-binding domain"/>
    <property type="match status" value="1"/>
</dbReference>
<evidence type="ECO:0000256" key="2">
    <source>
        <dbReference type="ARBA" id="ARBA00023015"/>
    </source>
</evidence>
<dbReference type="SUPFAM" id="SSF53850">
    <property type="entry name" value="Periplasmic binding protein-like II"/>
    <property type="match status" value="1"/>
</dbReference>
<dbReference type="RefSeq" id="WP_377485328.1">
    <property type="nucleotide sequence ID" value="NZ_JBHLTN010000044.1"/>
</dbReference>
<keyword evidence="7" id="KW-1185">Reference proteome</keyword>
<feature type="domain" description="HTH lysR-type" evidence="5">
    <location>
        <begin position="27"/>
        <end position="84"/>
    </location>
</feature>
<keyword evidence="2" id="KW-0805">Transcription regulation</keyword>
<protein>
    <submittedName>
        <fullName evidence="6">LysR substrate-binding domain-containing protein</fullName>
    </submittedName>
</protein>
<dbReference type="Pfam" id="PF00126">
    <property type="entry name" value="HTH_1"/>
    <property type="match status" value="1"/>
</dbReference>
<keyword evidence="3" id="KW-0238">DNA-binding</keyword>
<dbReference type="Pfam" id="PF03466">
    <property type="entry name" value="LysR_substrate"/>
    <property type="match status" value="1"/>
</dbReference>
<sequence length="332" mass="34651">MAEPDAPDAAAPPARPAHSRASLARRLRLQQLMIFEQVRASGSLLAAAGELAMTQPAISKALRELESQVGGALFVRGKRGVTPTELGRRFEPHAASMLAELRLLAETLNATQAGTRGQVVVGTLISASAALLPEAIERLRRAAPDVVVSVRVGPNTLLFPLLARGELDVVVGALPGAAAVAGAESARLASRPLYDEALRVVVGAQHPLARRRKLALAELMALDWIVPTPDSMAWPSVRAFFGAAGLPARRTESVSILTNLALLAGSARVALMPQAAAERFAQGGQLAVLPVRGLGAFGAVGYTVRADRAPSAATERFLAALRAAGEHLGRGR</sequence>
<comment type="similarity">
    <text evidence="1">Belongs to the LysR transcriptional regulatory family.</text>
</comment>
<evidence type="ECO:0000313" key="6">
    <source>
        <dbReference type="EMBL" id="MFC0594535.1"/>
    </source>
</evidence>
<reference evidence="6 7" key="1">
    <citation type="submission" date="2024-09" db="EMBL/GenBank/DDBJ databases">
        <authorList>
            <person name="Sun Q."/>
            <person name="Mori K."/>
        </authorList>
    </citation>
    <scope>NUCLEOTIDE SEQUENCE [LARGE SCALE GENOMIC DNA]</scope>
    <source>
        <strain evidence="6 7">NCAIM B.02336</strain>
    </source>
</reference>
<dbReference type="InterPro" id="IPR036390">
    <property type="entry name" value="WH_DNA-bd_sf"/>
</dbReference>
<evidence type="ECO:0000259" key="5">
    <source>
        <dbReference type="PROSITE" id="PS50931"/>
    </source>
</evidence>
<name>A0ABV6PXG9_9BURK</name>
<gene>
    <name evidence="6" type="ORF">ACFFGG_18445</name>
</gene>
<dbReference type="Gene3D" id="3.40.190.290">
    <property type="match status" value="1"/>
</dbReference>
<dbReference type="InterPro" id="IPR005119">
    <property type="entry name" value="LysR_subst-bd"/>
</dbReference>
<dbReference type="Proteomes" id="UP001589834">
    <property type="component" value="Unassembled WGS sequence"/>
</dbReference>
<proteinExistence type="inferred from homology"/>
<comment type="caution">
    <text evidence="6">The sequence shown here is derived from an EMBL/GenBank/DDBJ whole genome shotgun (WGS) entry which is preliminary data.</text>
</comment>
<dbReference type="Gene3D" id="1.10.10.10">
    <property type="entry name" value="Winged helix-like DNA-binding domain superfamily/Winged helix DNA-binding domain"/>
    <property type="match status" value="1"/>
</dbReference>
<dbReference type="EMBL" id="JBHLTN010000044">
    <property type="protein sequence ID" value="MFC0594535.1"/>
    <property type="molecule type" value="Genomic_DNA"/>
</dbReference>
<keyword evidence="4" id="KW-0804">Transcription</keyword>
<dbReference type="PANTHER" id="PTHR30419">
    <property type="entry name" value="HTH-TYPE TRANSCRIPTIONAL REGULATOR YBHD"/>
    <property type="match status" value="1"/>
</dbReference>
<evidence type="ECO:0000256" key="4">
    <source>
        <dbReference type="ARBA" id="ARBA00023163"/>
    </source>
</evidence>